<dbReference type="Gene3D" id="1.20.1080.10">
    <property type="entry name" value="Glycerol uptake facilitator protein"/>
    <property type="match status" value="1"/>
</dbReference>
<dbReference type="InterPro" id="IPR034294">
    <property type="entry name" value="Aquaporin_transptr"/>
</dbReference>
<reference evidence="11 12" key="1">
    <citation type="submission" date="2016-02" db="EMBL/GenBank/DDBJ databases">
        <authorList>
            <person name="Wen L."/>
            <person name="He K."/>
            <person name="Yang H."/>
        </authorList>
    </citation>
    <scope>NUCLEOTIDE SEQUENCE [LARGE SCALE GENOMIC DNA]</scope>
    <source>
        <strain evidence="11 12">CMW7778B</strain>
    </source>
</reference>
<comment type="caution">
    <text evidence="11">The sequence shown here is derived from an EMBL/GenBank/DDBJ whole genome shotgun (WGS) entry which is preliminary data.</text>
</comment>
<dbReference type="PANTHER" id="PTHR19139">
    <property type="entry name" value="AQUAPORIN TRANSPORTER"/>
    <property type="match status" value="1"/>
</dbReference>
<evidence type="ECO:0000313" key="11">
    <source>
        <dbReference type="EMBL" id="KXI18502.1"/>
    </source>
</evidence>
<feature type="compositionally biased region" description="Basic and acidic residues" evidence="9">
    <location>
        <begin position="311"/>
        <end position="328"/>
    </location>
</feature>
<dbReference type="InterPro" id="IPR023271">
    <property type="entry name" value="Aquaporin-like"/>
</dbReference>
<dbReference type="EMBL" id="LSRC01000012">
    <property type="protein sequence ID" value="KXI18502.1"/>
    <property type="molecule type" value="Genomic_DNA"/>
</dbReference>
<comment type="similarity">
    <text evidence="2 8">Belongs to the MIP/aquaporin (TC 1.A.8) family.</text>
</comment>
<evidence type="ECO:0000256" key="1">
    <source>
        <dbReference type="ARBA" id="ARBA00004651"/>
    </source>
</evidence>
<dbReference type="GO" id="GO:0005886">
    <property type="term" value="C:plasma membrane"/>
    <property type="evidence" value="ECO:0007669"/>
    <property type="project" value="UniProtKB-SubCell"/>
</dbReference>
<organism evidence="11 12">
    <name type="scientific">Gardnerella vaginalis</name>
    <dbReference type="NCBI Taxonomy" id="2702"/>
    <lineage>
        <taxon>Bacteria</taxon>
        <taxon>Bacillati</taxon>
        <taxon>Actinomycetota</taxon>
        <taxon>Actinomycetes</taxon>
        <taxon>Bifidobacteriales</taxon>
        <taxon>Bifidobacteriaceae</taxon>
        <taxon>Gardnerella</taxon>
    </lineage>
</organism>
<dbReference type="Pfam" id="PF00230">
    <property type="entry name" value="MIP"/>
    <property type="match status" value="1"/>
</dbReference>
<name>A0A135ZA32_GARVA</name>
<keyword evidence="4" id="KW-1003">Cell membrane</keyword>
<keyword evidence="3 8" id="KW-0813">Transport</keyword>
<dbReference type="SUPFAM" id="SSF81338">
    <property type="entry name" value="Aquaporin-like"/>
    <property type="match status" value="1"/>
</dbReference>
<evidence type="ECO:0000256" key="6">
    <source>
        <dbReference type="ARBA" id="ARBA00022989"/>
    </source>
</evidence>
<dbReference type="Proteomes" id="UP000070505">
    <property type="component" value="Unassembled WGS sequence"/>
</dbReference>
<feature type="transmembrane region" description="Helical" evidence="10">
    <location>
        <begin position="97"/>
        <end position="121"/>
    </location>
</feature>
<dbReference type="GO" id="GO:0015250">
    <property type="term" value="F:water channel activity"/>
    <property type="evidence" value="ECO:0007669"/>
    <property type="project" value="TreeGrafter"/>
</dbReference>
<keyword evidence="6 10" id="KW-1133">Transmembrane helix</keyword>
<accession>A0A135ZA32</accession>
<evidence type="ECO:0000256" key="9">
    <source>
        <dbReference type="SAM" id="MobiDB-lite"/>
    </source>
</evidence>
<dbReference type="RefSeq" id="WP_075523190.1">
    <property type="nucleotide sequence ID" value="NZ_KQ961853.1"/>
</dbReference>
<keyword evidence="7 10" id="KW-0472">Membrane</keyword>
<dbReference type="PATRIC" id="fig|2702.101.peg.267"/>
<evidence type="ECO:0000256" key="10">
    <source>
        <dbReference type="SAM" id="Phobius"/>
    </source>
</evidence>
<evidence type="ECO:0000256" key="7">
    <source>
        <dbReference type="ARBA" id="ARBA00023136"/>
    </source>
</evidence>
<feature type="transmembrane region" description="Helical" evidence="10">
    <location>
        <begin position="252"/>
        <end position="271"/>
    </location>
</feature>
<protein>
    <submittedName>
        <fullName evidence="11">Transporter, major intrinsic protein family protein</fullName>
    </submittedName>
</protein>
<dbReference type="AlphaFoldDB" id="A0A135ZA32"/>
<comment type="subcellular location">
    <subcellularLocation>
        <location evidence="1">Cell membrane</location>
        <topology evidence="1">Multi-pass membrane protein</topology>
    </subcellularLocation>
</comment>
<dbReference type="PRINTS" id="PR00783">
    <property type="entry name" value="MINTRINSICP"/>
</dbReference>
<feature type="transmembrane region" description="Helical" evidence="10">
    <location>
        <begin position="55"/>
        <end position="76"/>
    </location>
</feature>
<feature type="transmembrane region" description="Helical" evidence="10">
    <location>
        <begin position="191"/>
        <end position="209"/>
    </location>
</feature>
<gene>
    <name evidence="11" type="ORF">HMPREF3230_00273</name>
</gene>
<evidence type="ECO:0000256" key="3">
    <source>
        <dbReference type="ARBA" id="ARBA00022448"/>
    </source>
</evidence>
<feature type="transmembrane region" description="Helical" evidence="10">
    <location>
        <begin position="21"/>
        <end position="43"/>
    </location>
</feature>
<dbReference type="PANTHER" id="PTHR19139:SF199">
    <property type="entry name" value="MIP17260P"/>
    <property type="match status" value="1"/>
</dbReference>
<feature type="region of interest" description="Disordered" evidence="9">
    <location>
        <begin position="309"/>
        <end position="328"/>
    </location>
</feature>
<evidence type="ECO:0000256" key="5">
    <source>
        <dbReference type="ARBA" id="ARBA00022692"/>
    </source>
</evidence>
<keyword evidence="5 8" id="KW-0812">Transmembrane</keyword>
<evidence type="ECO:0000256" key="8">
    <source>
        <dbReference type="RuleBase" id="RU000477"/>
    </source>
</evidence>
<feature type="transmembrane region" description="Helical" evidence="10">
    <location>
        <begin position="159"/>
        <end position="179"/>
    </location>
</feature>
<proteinExistence type="inferred from homology"/>
<sequence length="328" mass="35579">MDTIDSKKSPNKIDILTRFGVEFIGTAFITFTIYFFSTIIFVFNSLNTSLTGVGVLFTVVTTAIAYAAVLGTFGRISNGHFNPAITITSILIGRSRLIELLYIVAQVLGSIFSALVLILILPHSNSLPIKTWFSSVANGYGSSSMSANLLKSVNLSFEVTTAIVIEIIAVILIVSAYIILTKNNGKYKKNFSSTMGIVYALGALITYPITGVGLNPARSTGIAFVITCNMLKFKSFKVFTQTLLESPSSKLWVFWVAPIFASAIVGLVILLGKLIKDYSMNTVANVSDANSNLRIEELDSSANNELFYDAKSSDTKDSNTETNEDKSN</sequence>
<dbReference type="PROSITE" id="PS00221">
    <property type="entry name" value="MIP"/>
    <property type="match status" value="1"/>
</dbReference>
<evidence type="ECO:0000256" key="4">
    <source>
        <dbReference type="ARBA" id="ARBA00022475"/>
    </source>
</evidence>
<evidence type="ECO:0000313" key="12">
    <source>
        <dbReference type="Proteomes" id="UP000070505"/>
    </source>
</evidence>
<dbReference type="InterPro" id="IPR000425">
    <property type="entry name" value="MIP"/>
</dbReference>
<evidence type="ECO:0000256" key="2">
    <source>
        <dbReference type="ARBA" id="ARBA00006175"/>
    </source>
</evidence>
<dbReference type="InterPro" id="IPR022357">
    <property type="entry name" value="MIP_CS"/>
</dbReference>